<protein>
    <recommendedName>
        <fullName evidence="10">Bidirectional sugar transporter SWEET</fullName>
    </recommendedName>
</protein>
<dbReference type="PANTHER" id="PTHR10791:SF44">
    <property type="entry name" value="BIDIRECTIONAL SUGAR TRANSPORTER SWEET1"/>
    <property type="match status" value="1"/>
</dbReference>
<keyword evidence="9 10" id="KW-0472">Membrane</keyword>
<feature type="transmembrane region" description="Helical" evidence="10">
    <location>
        <begin position="6"/>
        <end position="28"/>
    </location>
</feature>
<evidence type="ECO:0000256" key="4">
    <source>
        <dbReference type="ARBA" id="ARBA00022475"/>
    </source>
</evidence>
<dbReference type="InterPro" id="IPR004316">
    <property type="entry name" value="SWEET_rpt"/>
</dbReference>
<keyword evidence="7" id="KW-0677">Repeat</keyword>
<keyword evidence="3 10" id="KW-0813">Transport</keyword>
<evidence type="ECO:0000256" key="7">
    <source>
        <dbReference type="ARBA" id="ARBA00022737"/>
    </source>
</evidence>
<evidence type="ECO:0000256" key="9">
    <source>
        <dbReference type="ARBA" id="ARBA00023136"/>
    </source>
</evidence>
<dbReference type="PANTHER" id="PTHR10791">
    <property type="entry name" value="RAG1-ACTIVATING PROTEIN 1"/>
    <property type="match status" value="1"/>
</dbReference>
<feature type="transmembrane region" description="Helical" evidence="10">
    <location>
        <begin position="72"/>
        <end position="91"/>
    </location>
</feature>
<keyword evidence="6 10" id="KW-0812">Transmembrane</keyword>
<comment type="function">
    <text evidence="10">Mediates both low-affinity uptake and efflux of sugar across the membrane.</text>
</comment>
<dbReference type="GO" id="GO:0051119">
    <property type="term" value="F:sugar transmembrane transporter activity"/>
    <property type="evidence" value="ECO:0007669"/>
    <property type="project" value="InterPro"/>
</dbReference>
<feature type="transmembrane region" description="Helical" evidence="10">
    <location>
        <begin position="161"/>
        <end position="183"/>
    </location>
</feature>
<keyword evidence="8 10" id="KW-1133">Transmembrane helix</keyword>
<evidence type="ECO:0000256" key="8">
    <source>
        <dbReference type="ARBA" id="ARBA00022989"/>
    </source>
</evidence>
<reference evidence="11" key="1">
    <citation type="submission" date="2023-03" db="EMBL/GenBank/DDBJ databases">
        <authorList>
            <person name="Julca I."/>
        </authorList>
    </citation>
    <scope>NUCLEOTIDE SEQUENCE</scope>
</reference>
<name>A0AAV1E7I0_OLDCO</name>
<gene>
    <name evidence="11" type="ORF">OLC1_LOCUS22103</name>
</gene>
<sequence length="237" mass="26042">MVNVLHTVFGVLGNAFGLFLFLAPTITFKRIVIKRSTEQFSGIPYVMTLLNCLLSAWYGLPFVSPNNILVTIINGAGAGIETIYVLIFILFAPKREKAKISGLLALILSVFGAVVLISMLALHGNGRKLFCGSAATIFSIIMYASPLSIMRMVIKTKSVEYMPFFLSLFVFLCGTSWFIYGLIGRDPFLAIPNGFGCGLGTMQLILYAIYRKNKGEITHKGVTDESLEMGTKNQENN</sequence>
<evidence type="ECO:0000256" key="5">
    <source>
        <dbReference type="ARBA" id="ARBA00022597"/>
    </source>
</evidence>
<evidence type="ECO:0000256" key="6">
    <source>
        <dbReference type="ARBA" id="ARBA00022692"/>
    </source>
</evidence>
<dbReference type="Gene3D" id="1.20.1280.290">
    <property type="match status" value="2"/>
</dbReference>
<dbReference type="FunFam" id="1.20.1280.290:FF:000002">
    <property type="entry name" value="Bidirectional sugar transporter SWEET"/>
    <property type="match status" value="1"/>
</dbReference>
<dbReference type="GO" id="GO:0005886">
    <property type="term" value="C:plasma membrane"/>
    <property type="evidence" value="ECO:0007669"/>
    <property type="project" value="UniProtKB-SubCell"/>
</dbReference>
<feature type="transmembrane region" description="Helical" evidence="10">
    <location>
        <begin position="103"/>
        <end position="123"/>
    </location>
</feature>
<evidence type="ECO:0000256" key="1">
    <source>
        <dbReference type="ARBA" id="ARBA00004651"/>
    </source>
</evidence>
<dbReference type="Proteomes" id="UP001161247">
    <property type="component" value="Chromosome 8"/>
</dbReference>
<comment type="similarity">
    <text evidence="2 10">Belongs to the SWEET sugar transporter family.</text>
</comment>
<comment type="subcellular location">
    <subcellularLocation>
        <location evidence="1 10">Cell membrane</location>
        <topology evidence="1 10">Multi-pass membrane protein</topology>
    </subcellularLocation>
</comment>
<dbReference type="EMBL" id="OX459125">
    <property type="protein sequence ID" value="CAI9115608.1"/>
    <property type="molecule type" value="Genomic_DNA"/>
</dbReference>
<evidence type="ECO:0000256" key="3">
    <source>
        <dbReference type="ARBA" id="ARBA00022448"/>
    </source>
</evidence>
<dbReference type="InterPro" id="IPR047664">
    <property type="entry name" value="SWEET"/>
</dbReference>
<dbReference type="AlphaFoldDB" id="A0AAV1E7I0"/>
<evidence type="ECO:0000313" key="11">
    <source>
        <dbReference type="EMBL" id="CAI9115608.1"/>
    </source>
</evidence>
<dbReference type="Pfam" id="PF03083">
    <property type="entry name" value="MtN3_slv"/>
    <property type="match status" value="2"/>
</dbReference>
<organism evidence="11 12">
    <name type="scientific">Oldenlandia corymbosa var. corymbosa</name>
    <dbReference type="NCBI Taxonomy" id="529605"/>
    <lineage>
        <taxon>Eukaryota</taxon>
        <taxon>Viridiplantae</taxon>
        <taxon>Streptophyta</taxon>
        <taxon>Embryophyta</taxon>
        <taxon>Tracheophyta</taxon>
        <taxon>Spermatophyta</taxon>
        <taxon>Magnoliopsida</taxon>
        <taxon>eudicotyledons</taxon>
        <taxon>Gunneridae</taxon>
        <taxon>Pentapetalae</taxon>
        <taxon>asterids</taxon>
        <taxon>lamiids</taxon>
        <taxon>Gentianales</taxon>
        <taxon>Rubiaceae</taxon>
        <taxon>Rubioideae</taxon>
        <taxon>Spermacoceae</taxon>
        <taxon>Hedyotis-Oldenlandia complex</taxon>
        <taxon>Oldenlandia</taxon>
    </lineage>
</organism>
<accession>A0AAV1E7I0</accession>
<feature type="transmembrane region" description="Helical" evidence="10">
    <location>
        <begin position="189"/>
        <end position="210"/>
    </location>
</feature>
<feature type="transmembrane region" description="Helical" evidence="10">
    <location>
        <begin position="40"/>
        <end position="60"/>
    </location>
</feature>
<feature type="transmembrane region" description="Helical" evidence="10">
    <location>
        <begin position="129"/>
        <end position="149"/>
    </location>
</feature>
<dbReference type="GO" id="GO:0051260">
    <property type="term" value="P:protein homooligomerization"/>
    <property type="evidence" value="ECO:0007669"/>
    <property type="project" value="UniProtKB-ARBA"/>
</dbReference>
<keyword evidence="12" id="KW-1185">Reference proteome</keyword>
<keyword evidence="5 10" id="KW-0762">Sugar transport</keyword>
<dbReference type="FunFam" id="1.20.1280.290:FF:000014">
    <property type="entry name" value="Bidirectional sugar transporter SWEET"/>
    <property type="match status" value="1"/>
</dbReference>
<keyword evidence="4" id="KW-1003">Cell membrane</keyword>
<evidence type="ECO:0000256" key="10">
    <source>
        <dbReference type="RuleBase" id="RU910715"/>
    </source>
</evidence>
<proteinExistence type="inferred from homology"/>
<evidence type="ECO:0000313" key="12">
    <source>
        <dbReference type="Proteomes" id="UP001161247"/>
    </source>
</evidence>
<evidence type="ECO:0000256" key="2">
    <source>
        <dbReference type="ARBA" id="ARBA00007809"/>
    </source>
</evidence>